<evidence type="ECO:0000313" key="2">
    <source>
        <dbReference type="Proteomes" id="UP000179934"/>
    </source>
</evidence>
<dbReference type="GeneID" id="58923716"/>
<accession>A0A1S2CRX6</accession>
<dbReference type="EMBL" id="MKFU01000021">
    <property type="protein sequence ID" value="OHY91480.1"/>
    <property type="molecule type" value="Genomic_DNA"/>
</dbReference>
<comment type="caution">
    <text evidence="1">The sequence shown here is derived from an EMBL/GenBank/DDBJ whole genome shotgun (WGS) entry which is preliminary data.</text>
</comment>
<name>A0A1S2CRX6_AERSO</name>
<organism evidence="1 2">
    <name type="scientific">Aeromonas sobria</name>
    <dbReference type="NCBI Taxonomy" id="646"/>
    <lineage>
        <taxon>Bacteria</taxon>
        <taxon>Pseudomonadati</taxon>
        <taxon>Pseudomonadota</taxon>
        <taxon>Gammaproteobacteria</taxon>
        <taxon>Aeromonadales</taxon>
        <taxon>Aeromonadaceae</taxon>
        <taxon>Aeromonas</taxon>
    </lineage>
</organism>
<evidence type="ECO:0000313" key="1">
    <source>
        <dbReference type="EMBL" id="OHY91480.1"/>
    </source>
</evidence>
<dbReference type="Proteomes" id="UP000179934">
    <property type="component" value="Unassembled WGS sequence"/>
</dbReference>
<reference evidence="1 2" key="1">
    <citation type="submission" date="2016-09" db="EMBL/GenBank/DDBJ databases">
        <title>Draft Genome Sequence of Aeromonas sobria Strain 08005, Isolated from Sick Rana catesbeiana.</title>
        <authorList>
            <person name="Yang Q."/>
        </authorList>
    </citation>
    <scope>NUCLEOTIDE SEQUENCE [LARGE SCALE GENOMIC DNA]</scope>
    <source>
        <strain evidence="1 2">08005</strain>
    </source>
</reference>
<gene>
    <name evidence="1" type="ORF">BJD16_16115</name>
</gene>
<dbReference type="RefSeq" id="WP_042023052.1">
    <property type="nucleotide sequence ID" value="NZ_CDBW01000039.1"/>
</dbReference>
<dbReference type="AlphaFoldDB" id="A0A1S2CRX6"/>
<protein>
    <submittedName>
        <fullName evidence="1">Uncharacterized protein</fullName>
    </submittedName>
</protein>
<sequence length="273" mass="29670">MSNENNDVEKTKQLISTGSEIAGAAVGGAIGFFAAGPIGAAGAGSLGVVLAKAGAKLLGDIADRVMSDREKIRVGATAAIAFDKINKNNQAGLKPRADEFFSSNNSARSQSEEILEGTLKKARDEYEEKKLEFLGNFYANVAYSSGVSVDEANYYLRLFDTITYRQLCIVCLAFMKPYHIDFQNLRDNDYRTYNNNMLATKAILLQEVFELDKLGLVGCRTNDGNGYSALLGWSDIVPSKMELTALGERFQSLFMGGGKLTLLDIDAVAVQLR</sequence>
<dbReference type="OrthoDB" id="7008993at2"/>
<proteinExistence type="predicted"/>